<proteinExistence type="predicted"/>
<gene>
    <name evidence="1" type="ORF">DSCO28_36520</name>
</gene>
<dbReference type="KEGG" id="dov:DSCO28_36520"/>
<evidence type="ECO:0000313" key="2">
    <source>
        <dbReference type="Proteomes" id="UP000425960"/>
    </source>
</evidence>
<evidence type="ECO:0000313" key="1">
    <source>
        <dbReference type="EMBL" id="BBO83086.1"/>
    </source>
</evidence>
<dbReference type="EMBL" id="AP021876">
    <property type="protein sequence ID" value="BBO83086.1"/>
    <property type="molecule type" value="Genomic_DNA"/>
</dbReference>
<sequence>MKFAKIALPLLLSACIGVILCLTLLGVGAIKIEHNPETPVTAPLSMNVANSDPANSDTNGEIEEKKNMVITSPEYLNHNHSRQTMDLQLNQHKIEGKDVYQRSIAFLSLPENMGASDLQQRFEQFLTAKMNLDTNEVEQLLRMSFWKSFVCLQQDWNNSNWLRLNTLFENEKALKKAGFKAMGIDLMDSIVSDAELSVFELKEKMDHQTAKGEPV</sequence>
<accession>A0A5K7ZS97</accession>
<dbReference type="AlphaFoldDB" id="A0A5K7ZS97"/>
<organism evidence="1 2">
    <name type="scientific">Desulfosarcina ovata subsp. sediminis</name>
    <dbReference type="NCBI Taxonomy" id="885957"/>
    <lineage>
        <taxon>Bacteria</taxon>
        <taxon>Pseudomonadati</taxon>
        <taxon>Thermodesulfobacteriota</taxon>
        <taxon>Desulfobacteria</taxon>
        <taxon>Desulfobacterales</taxon>
        <taxon>Desulfosarcinaceae</taxon>
        <taxon>Desulfosarcina</taxon>
    </lineage>
</organism>
<reference evidence="1 2" key="1">
    <citation type="submission" date="2019-11" db="EMBL/GenBank/DDBJ databases">
        <title>Comparative genomics of hydrocarbon-degrading Desulfosarcina strains.</title>
        <authorList>
            <person name="Watanabe M."/>
            <person name="Kojima H."/>
            <person name="Fukui M."/>
        </authorList>
    </citation>
    <scope>NUCLEOTIDE SEQUENCE [LARGE SCALE GENOMIC DNA]</scope>
    <source>
        <strain evidence="1 2">28bB2T</strain>
    </source>
</reference>
<protein>
    <submittedName>
        <fullName evidence="1">Uncharacterized protein</fullName>
    </submittedName>
</protein>
<dbReference type="Proteomes" id="UP000425960">
    <property type="component" value="Chromosome"/>
</dbReference>
<dbReference type="RefSeq" id="WP_155323377.1">
    <property type="nucleotide sequence ID" value="NZ_AP021876.1"/>
</dbReference>
<name>A0A5K7ZS97_9BACT</name>